<evidence type="ECO:0000313" key="3">
    <source>
        <dbReference type="Proteomes" id="UP000013966"/>
    </source>
</evidence>
<reference evidence="2 3" key="2">
    <citation type="journal article" date="2018" name="Int. J. Syst. Evol. Microbiol.">
        <title>Burkholderia insecticola sp. nov., a gut symbiotic bacterium of the bean bug Riptortus pedestris.</title>
        <authorList>
            <person name="Takeshita K."/>
            <person name="Tamaki H."/>
            <person name="Ohbayashi T."/>
            <person name="Meng X.-Y."/>
            <person name="Sone T."/>
            <person name="Mitani Y."/>
            <person name="Peeters C."/>
            <person name="Kikuchi Y."/>
            <person name="Vandamme P."/>
        </authorList>
    </citation>
    <scope>NUCLEOTIDE SEQUENCE [LARGE SCALE GENOMIC DNA]</scope>
    <source>
        <strain evidence="2">RPE64</strain>
        <plasmid evidence="2 3">p1</plasmid>
    </source>
</reference>
<evidence type="ECO:0000313" key="2">
    <source>
        <dbReference type="EMBL" id="BAN27437.1"/>
    </source>
</evidence>
<dbReference type="AlphaFoldDB" id="R4X4M7"/>
<keyword evidence="3" id="KW-1185">Reference proteome</keyword>
<keyword evidence="2" id="KW-0614">Plasmid</keyword>
<name>R4X4M7_9BURK</name>
<dbReference type="Proteomes" id="UP000013966">
    <property type="component" value="Plasmid p1"/>
</dbReference>
<dbReference type="EMBL" id="AP013061">
    <property type="protein sequence ID" value="BAN27437.1"/>
    <property type="molecule type" value="Genomic_DNA"/>
</dbReference>
<keyword evidence="1" id="KW-0812">Transmembrane</keyword>
<accession>R4X4M7</accession>
<reference evidence="2 3" key="1">
    <citation type="journal article" date="2013" name="Genome Announc.">
        <title>Complete Genome Sequence of Burkholderia sp. Strain RPE64, Bacterial Symbiont of the Bean Bug Riptortus pedestris.</title>
        <authorList>
            <person name="Shibata T.F."/>
            <person name="Maeda T."/>
            <person name="Nikoh N."/>
            <person name="Yamaguchi K."/>
            <person name="Oshima K."/>
            <person name="Hattori M."/>
            <person name="Nishiyama T."/>
            <person name="Hasebe M."/>
            <person name="Fukatsu T."/>
            <person name="Kikuchi Y."/>
            <person name="Shigenobu S."/>
        </authorList>
    </citation>
    <scope>NUCLEOTIDE SEQUENCE [LARGE SCALE GENOMIC DNA]</scope>
    <source>
        <plasmid evidence="2 3">p1</plasmid>
    </source>
</reference>
<organism evidence="2 3">
    <name type="scientific">Caballeronia insecticola</name>
    <dbReference type="NCBI Taxonomy" id="758793"/>
    <lineage>
        <taxon>Bacteria</taxon>
        <taxon>Pseudomonadati</taxon>
        <taxon>Pseudomonadota</taxon>
        <taxon>Betaproteobacteria</taxon>
        <taxon>Burkholderiales</taxon>
        <taxon>Burkholderiaceae</taxon>
        <taxon>Caballeronia</taxon>
    </lineage>
</organism>
<protein>
    <recommendedName>
        <fullName evidence="4">Transmembrane protein</fullName>
    </recommendedName>
</protein>
<feature type="transmembrane region" description="Helical" evidence="1">
    <location>
        <begin position="172"/>
        <end position="193"/>
    </location>
</feature>
<feature type="transmembrane region" description="Helical" evidence="1">
    <location>
        <begin position="199"/>
        <end position="221"/>
    </location>
</feature>
<evidence type="ECO:0000256" key="1">
    <source>
        <dbReference type="SAM" id="Phobius"/>
    </source>
</evidence>
<feature type="transmembrane region" description="Helical" evidence="1">
    <location>
        <begin position="86"/>
        <end position="105"/>
    </location>
</feature>
<feature type="transmembrane region" description="Helical" evidence="1">
    <location>
        <begin position="111"/>
        <end position="132"/>
    </location>
</feature>
<keyword evidence="1" id="KW-1133">Transmembrane helix</keyword>
<dbReference type="KEGG" id="buo:BRPE64_DCDS05010"/>
<proteinExistence type="predicted"/>
<sequence>MHAHIHARPIFYTWRKAPRIARPFLELMKKIKPGLLLELAANLLLPWLAYRLALPYWGDVGALYASAAPPLVWSLAEFARSRRVDALSALVLFGIALSIVMLAMGGSPRILLVRESLAAGATGIVFLVSLLFKRPLIFYLARATVTREQENGAQRFEAYWSESATLRASLRLMTLAWGVGLTVETILRFWFAWTWPVERYLVASPVVSYAIYGGLLAWTFWFRARLIERQGESAPSRDGLLG</sequence>
<evidence type="ECO:0008006" key="4">
    <source>
        <dbReference type="Google" id="ProtNLM"/>
    </source>
</evidence>
<dbReference type="NCBIfam" id="NF041646">
    <property type="entry name" value="VC0807_fam"/>
    <property type="match status" value="1"/>
</dbReference>
<dbReference type="HOGENOM" id="CLU_082059_0_0_4"/>
<geneLocation type="plasmid" evidence="2 3">
    <name>p1</name>
</geneLocation>
<gene>
    <name evidence="2" type="ORF">BRPE64_DCDS05010</name>
</gene>
<keyword evidence="1" id="KW-0472">Membrane</keyword>
<dbReference type="PATRIC" id="fig|758793.3.peg.5647"/>